<feature type="domain" description="Cadherin" evidence="3">
    <location>
        <begin position="2680"/>
        <end position="2765"/>
    </location>
</feature>
<feature type="domain" description="Fibronectin type-III" evidence="4">
    <location>
        <begin position="475"/>
        <end position="565"/>
    </location>
</feature>
<accession>A0ABP9UMQ8</accession>
<dbReference type="PANTHER" id="PTHR46708">
    <property type="entry name" value="TENASCIN"/>
    <property type="match status" value="1"/>
</dbReference>
<dbReference type="Proteomes" id="UP001476282">
    <property type="component" value="Unassembled WGS sequence"/>
</dbReference>
<feature type="domain" description="Fibronectin type-III" evidence="4">
    <location>
        <begin position="91"/>
        <end position="193"/>
    </location>
</feature>
<dbReference type="Gene3D" id="2.60.40.10">
    <property type="entry name" value="Immunoglobulins"/>
    <property type="match status" value="7"/>
</dbReference>
<evidence type="ECO:0000259" key="4">
    <source>
        <dbReference type="PROSITE" id="PS50853"/>
    </source>
</evidence>
<gene>
    <name evidence="5" type="ORF">Hsar01_00259</name>
</gene>
<dbReference type="InterPro" id="IPR038081">
    <property type="entry name" value="CalX-like_sf"/>
</dbReference>
<dbReference type="PANTHER" id="PTHR46708:SF2">
    <property type="entry name" value="FIBRONECTIN TYPE-III DOMAIN-CONTAINING PROTEIN"/>
    <property type="match status" value="1"/>
</dbReference>
<dbReference type="InterPro" id="IPR011635">
    <property type="entry name" value="CARDB"/>
</dbReference>
<dbReference type="SUPFAM" id="SSF49265">
    <property type="entry name" value="Fibronectin type III"/>
    <property type="match status" value="2"/>
</dbReference>
<dbReference type="InterPro" id="IPR013783">
    <property type="entry name" value="Ig-like_fold"/>
</dbReference>
<organism evidence="5 6">
    <name type="scientific">Haloferula sargassicola</name>
    <dbReference type="NCBI Taxonomy" id="490096"/>
    <lineage>
        <taxon>Bacteria</taxon>
        <taxon>Pseudomonadati</taxon>
        <taxon>Verrucomicrobiota</taxon>
        <taxon>Verrucomicrobiia</taxon>
        <taxon>Verrucomicrobiales</taxon>
        <taxon>Verrucomicrobiaceae</taxon>
        <taxon>Haloferula</taxon>
    </lineage>
</organism>
<dbReference type="CDD" id="cd11304">
    <property type="entry name" value="Cadherin_repeat"/>
    <property type="match status" value="2"/>
</dbReference>
<keyword evidence="1" id="KW-0677">Repeat</keyword>
<feature type="region of interest" description="Disordered" evidence="2">
    <location>
        <begin position="2094"/>
        <end position="2127"/>
    </location>
</feature>
<dbReference type="Pfam" id="PF00041">
    <property type="entry name" value="fn3"/>
    <property type="match status" value="1"/>
</dbReference>
<evidence type="ECO:0000256" key="1">
    <source>
        <dbReference type="ARBA" id="ARBA00022737"/>
    </source>
</evidence>
<evidence type="ECO:0000259" key="3">
    <source>
        <dbReference type="PROSITE" id="PS50268"/>
    </source>
</evidence>
<dbReference type="SUPFAM" id="SSF49313">
    <property type="entry name" value="Cadherin-like"/>
    <property type="match status" value="2"/>
</dbReference>
<dbReference type="PROSITE" id="PS50853">
    <property type="entry name" value="FN3"/>
    <property type="match status" value="2"/>
</dbReference>
<keyword evidence="6" id="KW-1185">Reference proteome</keyword>
<dbReference type="InterPro" id="IPR015919">
    <property type="entry name" value="Cadherin-like_sf"/>
</dbReference>
<dbReference type="SMART" id="SM00060">
    <property type="entry name" value="FN3"/>
    <property type="match status" value="4"/>
</dbReference>
<dbReference type="Pfam" id="PF05345">
    <property type="entry name" value="He_PIG"/>
    <property type="match status" value="1"/>
</dbReference>
<dbReference type="InterPro" id="IPR050991">
    <property type="entry name" value="ECM_Regulatory_Proteins"/>
</dbReference>
<dbReference type="InterPro" id="IPR036116">
    <property type="entry name" value="FN3_sf"/>
</dbReference>
<dbReference type="InterPro" id="IPR002126">
    <property type="entry name" value="Cadherin-like_dom"/>
</dbReference>
<dbReference type="SUPFAM" id="SSF141072">
    <property type="entry name" value="CalX-like"/>
    <property type="match status" value="1"/>
</dbReference>
<dbReference type="SUPFAM" id="SSF49478">
    <property type="entry name" value="Cna protein B-type domain"/>
    <property type="match status" value="1"/>
</dbReference>
<comment type="caution">
    <text evidence="5">The sequence shown here is derived from an EMBL/GenBank/DDBJ whole genome shotgun (WGS) entry which is preliminary data.</text>
</comment>
<dbReference type="CDD" id="cd00063">
    <property type="entry name" value="FN3"/>
    <property type="match status" value="1"/>
</dbReference>
<proteinExistence type="predicted"/>
<dbReference type="RefSeq" id="WP_353565209.1">
    <property type="nucleotide sequence ID" value="NZ_BAABRI010000001.1"/>
</dbReference>
<evidence type="ECO:0000256" key="2">
    <source>
        <dbReference type="SAM" id="MobiDB-lite"/>
    </source>
</evidence>
<evidence type="ECO:0000313" key="6">
    <source>
        <dbReference type="Proteomes" id="UP001476282"/>
    </source>
</evidence>
<dbReference type="PROSITE" id="PS50268">
    <property type="entry name" value="CADHERIN_2"/>
    <property type="match status" value="2"/>
</dbReference>
<feature type="domain" description="Cadherin" evidence="3">
    <location>
        <begin position="2777"/>
        <end position="2863"/>
    </location>
</feature>
<evidence type="ECO:0008006" key="7">
    <source>
        <dbReference type="Google" id="ProtNLM"/>
    </source>
</evidence>
<dbReference type="SMART" id="SM00112">
    <property type="entry name" value="CA"/>
    <property type="match status" value="2"/>
</dbReference>
<sequence length="3103" mass="322318">MKPSALSRGHAPLGWLPSLIAAAGIAVVGGQELLLREVVSRETSIAVASGTVGRQIVSREVSIHVERGADQHQAISRELAVAVGDDAVPPAVDDVGVTVSPTGGSVSLDWTAYNPWRYHDIGAFRIYLSDSGPITDVSGLTPLLVVDGETTTATLDGLTEFTDHFIAIVAVDSLGHFESAASYSAAYVISPESLSREVSLFVGKEPADPYRSVVSREIDLAVVPSTPPPAIDSLAVSVSPTGSTATLDWSGYNQWLHAPIDRFEVYLSDTGPIGDVSGLTPFATARGGTTGITLDGLAGSTDHFFAVVPVDAAGGSIDAVEYAAAYVVSPEAISREVTVFIGEEPPDPYRVVVSREAALLVFDSIAPAPVTGLGSGFFVETSTTEFGAVVLDFTTYNETAQLDVTGYDVYVGNVYFDDVTGLTPFAHFPAGDQRVTLGGLPGGAIRHFAVVAVDGAGNFDPTVRSYSAQASISGVGEAVNLAAASGADSLTFSWEAPPDAGAFLQGYRIYFGSSGTPVELPLSTTIYEATGLEPGHGYPFRIATVDVFGNESSGTSIQGATLLPNPDDLFLTADGPDLVVLWSPVQPGALVKYYALYVADSPISDVSALTPVSIWYGASATPGTLSSLNGKHFAVATVNVLDAFSPTVTSVQASKLAQTIDFPTLTPAGYELVLAATASSGLPVRFEAGPSPVVAVEGNTLVASQGGQVTVTAIQDGDAAYWPAEASQAFRFPPRITRFTADGVELATGSRLIRESSDLQVTALDVEGIDHADFSHKAPGEPSFTVLSTDNTPGNGLHATLPLSLLPAGGRILRVEVFTASGAHSAREVEVVLAPQPVLSLTLGDTVVEGDSLSGSVAIGQARADDLEVTLASSNPGQLSPGPPVIIPAGELSAPLTVRAVQDDVPEAPLTLLLTATAPEAVTDSTPVTIVDDDIPNLTLTLDRSATLETAGDAAAMATLTRDRVTPSALSLALSNSLPDTISIPPAVSFPANSYSVSFPIAAIDNDTVDGSRFPEIQASLRFGSTVAATSNAVTLEVGDDEGPVLTLLAEPAWLIEGGSREAVVQRSAADLSSPLAVSLESTLPSRIAVPATVVIPANESDAIISITAPDDGLDLPAAEALVTATAGGFAPGQLSLTVNDEPLPDLVVTSVSAPAEIETESTFPLTYTLANTGATDAVTPLVQRIYLSSDPFLDATDTLLQQDSVNLTLAAGENIVRTLSLRAPRDVGSLYFLIEADAPRSVGEFFENNNVTPAPGPTEIVAAYSAVVSAAETVAPANQLIGLNGSATLRTGGPAAFVEVRIHLRNGGVTRVISAMTRADGTFAATWNPAPNEGGVVEIGATHPGASGFEVQDSFEILAIEAEGIPTDPLGFDSGASRSFTATLSNPSGTDLSNLAIHISDVPAGVTVSAVPSSSSLPGGGSIGLLVAAEADPGFSGTEDVRVTVTSDEGVTFVFDLTLEIRALTADLVVQPRPVRASVIRGGQAFPEFTLRNAGGIDSGPVEIALPPGIAFLSVATATPLPSIPPGGTRTVTLQLAPPDDTALTVFEGSLAATPENGSAITIPFAFRTVSDLTGDLEIDVVDEFSFWGAGLPHLAGASVVLRDAITSEEIATADTGADGLATFSGLTEGWYTLDVSADDHQDVQQNVYVAADLTTREQVFLTRQSVTYTWTVEETELQDRYKIEVETTFETNVPAPVVTVTPNKLDVSDLETLGQSKVVNFIIENHGLINADSGSFTFGSHPFYRITPLIEDIGTLAAKTAVVVPVTVTRIGVFDGGGGIQTLAKKSPRSTSVPCTIGGGYRYTYKCGPHGVEKGTPVAVSGVQGQCGGGAVHPVGAAGPGGSIFAKAVSFSSKSFCDCPPFLGSERCVEASAGISVPGVVSKFTSKLASVLPAGVQIKKVDFSLNGTGKLCVCCVDGQYDVYVTGDAGIDVTVELFYGLSAPSLSGVTTTTGTWQLTSLSIDGPSIGVTGTVKGSIRVGREKECLKDGDVCVTGSLSGSIFAGPKAAANVSAIYLPSGTTYSGEVSASYGITLAASVTGKWCANGGGSLQACASAKVGGSISGEVKAESGDTSASLGISIPLPTLIDEKICTGGPGAKSRLTRRETKDTGDDPSDPGYLDDAGAEPVDFSDVVEANARLIGLPEIEPMLPENADGVCARVKVKISQEAVTTRTAFNATLELANNDDAPLTDVGFDLDVRDLFGQPAGDHFNVRVTRLDGIDAIDGSGSVAAGSSGSARWTLIPRDTAAPVDDTVYLIGGTIRYVQDGLPISVPVSATPITVSPDAALSLKYFHQRDVISDDPHTDPVEPAVPYYLAVQVTNSGAGAARNLSITSAQPEIVENEKGLLIDFNILSTQVDDLPADPTLSAQFGDIAAGSSKTAVWAMESSLQGLFIDYQASFEHVDGYGDPRISLIKNVEIHEMIRKVQALDDLFDGRPDFLTNDVPDLDDFPDTIHLSDGSVESVALLEAATVAGNLPTLTLSIPPQTGWTYLRIADPGNGRYKLQSVVRSDGLTIPVDENVWLSDRTFVGLGQRPLRENILHLVDHDSTGLYTLGFVAVDDADTSPPESALRILPGALGSEIALNWSGTDTGTGIAFYDIWVSENGAPPSLWLPATRRTSALFPGTDGTHYGFYSIATDRAGNVEPAPSAPDAALVLNTANQAPVIAPIADPSVVEGRPLQLRVSASDPDGPGSGLRFSVQSPAPSLTIDAASGRLSYVTAEGDGSRDIPVTVTVADSGHPPASSSASFMVHILPDNTPPVLAAIPPQSLEAGGVLIVDAAATDADSPAQSLAWSLGPDAPSGMTIDPATGVIVWTTHRSLGGQTLTAEVIVTDSGTPAASVATTLVVELTPAPDRAPEFSQIPIALWTQGRTFSLELFASDSDDDPITLQARLGAFPAAGFADAGDGSGTFTWDTSGIAPGTYRVPVSAVSNGATTGGFIDIRIEENNVYWDWAIDEFGSDFSDPGDLPLVERNADPDGDHVTNLHEMAFLTDPNRRDRPQVEITGYERTGSFGRVDLRIHRRRGSESMVRMLPRRNGGLETGWQAIPMVDWTASSDAAGDDDGRPETERVDFSIYEFYPSPVPDRSFYRIESEEIPPP</sequence>
<dbReference type="InterPro" id="IPR003961">
    <property type="entry name" value="FN3_dom"/>
</dbReference>
<reference evidence="5 6" key="1">
    <citation type="submission" date="2024-02" db="EMBL/GenBank/DDBJ databases">
        <title>Haloferula sargassicola NBRC 104335.</title>
        <authorList>
            <person name="Ichikawa N."/>
            <person name="Katano-Makiyama Y."/>
            <person name="Hidaka K."/>
        </authorList>
    </citation>
    <scope>NUCLEOTIDE SEQUENCE [LARGE SCALE GENOMIC DNA]</scope>
    <source>
        <strain evidence="5 6">NBRC 104335</strain>
    </source>
</reference>
<dbReference type="EMBL" id="BAABRI010000001">
    <property type="protein sequence ID" value="GAA5481053.1"/>
    <property type="molecule type" value="Genomic_DNA"/>
</dbReference>
<dbReference type="Pfam" id="PF07705">
    <property type="entry name" value="CARDB"/>
    <property type="match status" value="1"/>
</dbReference>
<protein>
    <recommendedName>
        <fullName evidence="7">Fibronectin type III domain protein</fullName>
    </recommendedName>
</protein>
<name>A0ABP9UMQ8_9BACT</name>
<evidence type="ECO:0000313" key="5">
    <source>
        <dbReference type="EMBL" id="GAA5481053.1"/>
    </source>
</evidence>